<reference evidence="1 2" key="1">
    <citation type="journal article" date="2013" name="Genome Announc.">
        <title>Draft Genome Sequence of Rhizobium mesoamericanum STM3625, a Nitrogen-Fixing Symbiont of Mimosa pudica Isolated in French Guiana (South America).</title>
        <authorList>
            <person name="Moulin L."/>
            <person name="Mornico D."/>
            <person name="Melkonian R."/>
            <person name="Klonowska A."/>
        </authorList>
    </citation>
    <scope>NUCLEOTIDE SEQUENCE [LARGE SCALE GENOMIC DNA]</scope>
    <source>
        <strain evidence="1 2">STM3625</strain>
    </source>
</reference>
<comment type="caution">
    <text evidence="1">The sequence shown here is derived from an EMBL/GenBank/DDBJ whole genome shotgun (WGS) entry which is preliminary data.</text>
</comment>
<proteinExistence type="predicted"/>
<gene>
    <name evidence="1" type="ORF">BN77_0407</name>
</gene>
<dbReference type="AlphaFoldDB" id="K0PUD6"/>
<dbReference type="Proteomes" id="UP000009319">
    <property type="component" value="Unassembled WGS sequence"/>
</dbReference>
<dbReference type="HOGENOM" id="CLU_1720898_0_0_5"/>
<protein>
    <submittedName>
        <fullName evidence="1">Uncharacterized protein</fullName>
    </submittedName>
</protein>
<keyword evidence="2" id="KW-1185">Reference proteome</keyword>
<evidence type="ECO:0000313" key="1">
    <source>
        <dbReference type="EMBL" id="CCM77458.1"/>
    </source>
</evidence>
<sequence>MPRETKARPGITSPLHGAARLKTQELGVSGTLLKPAPQGPKLPRLLASLWGGGKVPKGDWPSDDADAKEMICTDAVTPVRSKATLFQRVVVTGASVKGSISPCSLLSVLMSCKAIPDLRQVNCSQTRQHTLGLVGEFQCLPTFVVRIGATNT</sequence>
<evidence type="ECO:0000313" key="2">
    <source>
        <dbReference type="Proteomes" id="UP000009319"/>
    </source>
</evidence>
<dbReference type="EMBL" id="CANI01000030">
    <property type="protein sequence ID" value="CCM77458.1"/>
    <property type="molecule type" value="Genomic_DNA"/>
</dbReference>
<organism evidence="1 2">
    <name type="scientific">Rhizobium mesoamericanum STM3625</name>
    <dbReference type="NCBI Taxonomy" id="1211777"/>
    <lineage>
        <taxon>Bacteria</taxon>
        <taxon>Pseudomonadati</taxon>
        <taxon>Pseudomonadota</taxon>
        <taxon>Alphaproteobacteria</taxon>
        <taxon>Hyphomicrobiales</taxon>
        <taxon>Rhizobiaceae</taxon>
        <taxon>Rhizobium/Agrobacterium group</taxon>
        <taxon>Rhizobium</taxon>
    </lineage>
</organism>
<name>K0PUD6_9HYPH</name>
<dbReference type="STRING" id="1211777.BN77_0407"/>
<accession>K0PUD6</accession>